<accession>A0A8J6XH67</accession>
<dbReference type="RefSeq" id="WP_190828802.1">
    <property type="nucleotide sequence ID" value="NZ_CAWPPI010000050.1"/>
</dbReference>
<proteinExistence type="predicted"/>
<evidence type="ECO:0000313" key="2">
    <source>
        <dbReference type="Proteomes" id="UP000629098"/>
    </source>
</evidence>
<evidence type="ECO:0000313" key="1">
    <source>
        <dbReference type="EMBL" id="MBD2773260.1"/>
    </source>
</evidence>
<comment type="caution">
    <text evidence="1">The sequence shown here is derived from an EMBL/GenBank/DDBJ whole genome shotgun (WGS) entry which is preliminary data.</text>
</comment>
<protein>
    <submittedName>
        <fullName evidence="1">Glycosyltransferase family 2 protein</fullName>
    </submittedName>
</protein>
<dbReference type="InterPro" id="IPR029044">
    <property type="entry name" value="Nucleotide-diphossugar_trans"/>
</dbReference>
<dbReference type="Gene3D" id="3.90.550.10">
    <property type="entry name" value="Spore Coat Polysaccharide Biosynthesis Protein SpsA, Chain A"/>
    <property type="match status" value="1"/>
</dbReference>
<name>A0A8J6XH67_9CYAN</name>
<reference evidence="1" key="1">
    <citation type="submission" date="2020-09" db="EMBL/GenBank/DDBJ databases">
        <title>Iningainema tapete sp. nov. (Scytonemataceae, Cyanobacteria) from greenhouses in central Florida (USA) produces two types of nodularin with biosynthetic potential for microcystin-LR and anabaenopeptins.</title>
        <authorList>
            <person name="Berthold D.E."/>
            <person name="Lefler F.W."/>
            <person name="Huang I.-S."/>
            <person name="Abdulla H."/>
            <person name="Zimba P.V."/>
            <person name="Laughinghouse H.D. IV."/>
        </authorList>
    </citation>
    <scope>NUCLEOTIDE SEQUENCE</scope>
    <source>
        <strain evidence="1">BLCCT55</strain>
    </source>
</reference>
<keyword evidence="2" id="KW-1185">Reference proteome</keyword>
<dbReference type="SUPFAM" id="SSF53448">
    <property type="entry name" value="Nucleotide-diphospho-sugar transferases"/>
    <property type="match status" value="1"/>
</dbReference>
<organism evidence="1 2">
    <name type="scientific">Iningainema tapete BLCC-T55</name>
    <dbReference type="NCBI Taxonomy" id="2748662"/>
    <lineage>
        <taxon>Bacteria</taxon>
        <taxon>Bacillati</taxon>
        <taxon>Cyanobacteriota</taxon>
        <taxon>Cyanophyceae</taxon>
        <taxon>Nostocales</taxon>
        <taxon>Scytonemataceae</taxon>
        <taxon>Iningainema tapete</taxon>
    </lineage>
</organism>
<dbReference type="AlphaFoldDB" id="A0A8J6XH67"/>
<sequence>MKTSIAFIIFNRPQTTEKVFEAIRQAKPPKLFVIADGPRADRPDEASKCEDTRAIIERVDWDCEVIKNYADTNLGCKQRVSSGIDWVFNNVEEAIILEDDCLPHPTFFTFSEELLEKYRYDERIMMITGFNILGQWKSDIQSYHFAYYGSIWGWASWRRAWRYYDVNMELWSKPETRERLRDIICESKQYLNREKDFEHVYYGRIDTWDYQWDLARFLQSGLSVVPAHNLIYNIGFNQAATRTTEDVKGFSKIPLFPMSFPLIEPYAMTTDRDYSYYFYKKAYTCSLKQRIIGKIKRLFYKKTNI</sequence>
<dbReference type="EMBL" id="JACXAE010000050">
    <property type="protein sequence ID" value="MBD2773260.1"/>
    <property type="molecule type" value="Genomic_DNA"/>
</dbReference>
<dbReference type="Proteomes" id="UP000629098">
    <property type="component" value="Unassembled WGS sequence"/>
</dbReference>
<gene>
    <name evidence="1" type="ORF">ICL16_14575</name>
</gene>